<gene>
    <name evidence="1" type="ORF">MCOR_19809</name>
</gene>
<organism evidence="1 2">
    <name type="scientific">Mytilus coruscus</name>
    <name type="common">Sea mussel</name>
    <dbReference type="NCBI Taxonomy" id="42192"/>
    <lineage>
        <taxon>Eukaryota</taxon>
        <taxon>Metazoa</taxon>
        <taxon>Spiralia</taxon>
        <taxon>Lophotrochozoa</taxon>
        <taxon>Mollusca</taxon>
        <taxon>Bivalvia</taxon>
        <taxon>Autobranchia</taxon>
        <taxon>Pteriomorphia</taxon>
        <taxon>Mytilida</taxon>
        <taxon>Mytiloidea</taxon>
        <taxon>Mytilidae</taxon>
        <taxon>Mytilinae</taxon>
        <taxon>Mytilus</taxon>
    </lineage>
</organism>
<keyword evidence="2" id="KW-1185">Reference proteome</keyword>
<dbReference type="EMBL" id="CACVKT020003486">
    <property type="protein sequence ID" value="CAC5384136.1"/>
    <property type="molecule type" value="Genomic_DNA"/>
</dbReference>
<reference evidence="1 2" key="1">
    <citation type="submission" date="2020-06" db="EMBL/GenBank/DDBJ databases">
        <authorList>
            <person name="Li R."/>
            <person name="Bekaert M."/>
        </authorList>
    </citation>
    <scope>NUCLEOTIDE SEQUENCE [LARGE SCALE GENOMIC DNA]</scope>
    <source>
        <strain evidence="2">wild</strain>
    </source>
</reference>
<dbReference type="Proteomes" id="UP000507470">
    <property type="component" value="Unassembled WGS sequence"/>
</dbReference>
<proteinExistence type="predicted"/>
<dbReference type="OrthoDB" id="6154771at2759"/>
<evidence type="ECO:0000313" key="2">
    <source>
        <dbReference type="Proteomes" id="UP000507470"/>
    </source>
</evidence>
<accession>A0A6J8BKI3</accession>
<name>A0A6J8BKI3_MYTCO</name>
<dbReference type="AlphaFoldDB" id="A0A6J8BKI3"/>
<protein>
    <submittedName>
        <fullName evidence="1">Uncharacterized protein</fullName>
    </submittedName>
</protein>
<evidence type="ECO:0000313" key="1">
    <source>
        <dbReference type="EMBL" id="CAC5384136.1"/>
    </source>
</evidence>
<sequence length="431" mass="49210">MDASTVMNEISKVLQSNEELPVDDSFSVTVGRIDIPSGGGRVYITNLKGVENSLKRKRSIISRPSEMMCMPIANTVCFLKTCRTVSSSEWHTLTSDDTGCMPDKVLKHRTRTAPQCFYKHVIDKGRKECFYFAKRLCEIADVSTEKQCSINDIERFEKVVDLLILVISSKLGNKFIRIGENETGRKKAFLYLIDDNECGHFAAIVRNSLSCRACNRTCRSIACFQRHIEEKTTKKGLSYTECGKIYECKTCKKVLVREERPPELHQCGEWKCVCCRDYQPEAHLCYQRAINTERTDKQMIFFDCETTQDTLLQCENVNLQSSSRCQNCKDKEESCNQCTLCQNCGKSWCGSKEHKVNFICMVFASRCVIKRTRKNLKMNHVPIHVVSGKEYFVVNTPLMHSVEEFSRSSIQTDSSCLTMDLATIIIFLLTG</sequence>